<dbReference type="Proteomes" id="UP000029499">
    <property type="component" value="Chromosome"/>
</dbReference>
<protein>
    <submittedName>
        <fullName evidence="1">Lipoprotein</fullName>
    </submittedName>
</protein>
<name>A0A089YTH0_9PSED</name>
<sequence length="286" mass="33400">MSRRLLHCLMLMGLCLMFGGCTRVDLAYRNLDVIIPWSMNDYLDMNREQKNWFDERLKEHLRWHCTTQLADSLQWLDKVQRMVAEQQVTAPALRERTAEAKQAISAIAVQVTPSAVELLQGLDDNQVRALQQAFSEDLIKRRKEYVEPPLQAQIDERAKRMSKRLTPWFGKLTDAQQQRVQDWSQNLGAQNREWIDNREHWQNQLLAALQQRQSAEFPTRIAQLLQQREAVWTPQYKVAYARTEQAAIDLMTGLAADSTPEQRVRIERKLGELRNDFANLKCLKNA</sequence>
<dbReference type="STRING" id="216142.LT40_21060"/>
<dbReference type="OrthoDB" id="5767052at2"/>
<keyword evidence="2" id="KW-1185">Reference proteome</keyword>
<evidence type="ECO:0000313" key="1">
    <source>
        <dbReference type="EMBL" id="AIS19743.1"/>
    </source>
</evidence>
<dbReference type="KEGG" id="prh:LT40_21060"/>
<dbReference type="EMBL" id="CP009533">
    <property type="protein sequence ID" value="AIS19743.1"/>
    <property type="molecule type" value="Genomic_DNA"/>
</dbReference>
<dbReference type="eggNOG" id="ENOG5032RT1">
    <property type="taxonomic scope" value="Bacteria"/>
</dbReference>
<dbReference type="InterPro" id="IPR016875">
    <property type="entry name" value="UCP028200"/>
</dbReference>
<keyword evidence="1" id="KW-0449">Lipoprotein</keyword>
<evidence type="ECO:0000313" key="2">
    <source>
        <dbReference type="Proteomes" id="UP000029499"/>
    </source>
</evidence>
<dbReference type="HOGENOM" id="CLU_061560_0_0_6"/>
<proteinExistence type="predicted"/>
<dbReference type="PROSITE" id="PS51257">
    <property type="entry name" value="PROKAR_LIPOPROTEIN"/>
    <property type="match status" value="1"/>
</dbReference>
<dbReference type="AlphaFoldDB" id="A0A089YTH0"/>
<organism evidence="1 2">
    <name type="scientific">Pseudomonas rhizosphaerae</name>
    <dbReference type="NCBI Taxonomy" id="216142"/>
    <lineage>
        <taxon>Bacteria</taxon>
        <taxon>Pseudomonadati</taxon>
        <taxon>Pseudomonadota</taxon>
        <taxon>Gammaproteobacteria</taxon>
        <taxon>Pseudomonadales</taxon>
        <taxon>Pseudomonadaceae</taxon>
        <taxon>Pseudomonas</taxon>
    </lineage>
</organism>
<gene>
    <name evidence="1" type="ORF">LT40_21060</name>
</gene>
<dbReference type="PIRSF" id="PIRSF028200">
    <property type="entry name" value="UCP028200"/>
    <property type="match status" value="1"/>
</dbReference>
<dbReference type="Pfam" id="PF19795">
    <property type="entry name" value="DUF6279"/>
    <property type="match status" value="1"/>
</dbReference>
<accession>A0A089YTH0</accession>
<dbReference type="RefSeq" id="WP_043193890.1">
    <property type="nucleotide sequence ID" value="NZ_CP009533.1"/>
</dbReference>
<reference evidence="1 2" key="1">
    <citation type="journal article" date="2015" name="J. Biotechnol.">
        <title>Complete genome sequence of Pseudomonas rhizosphaerae IH5T (=DSM 16299T), a phosphate-solubilizing rhizobacterium for bacterial biofertilizer.</title>
        <authorList>
            <person name="Kwak Y."/>
            <person name="Jung B.K."/>
            <person name="Shin J.H."/>
        </authorList>
    </citation>
    <scope>NUCLEOTIDE SEQUENCE [LARGE SCALE GENOMIC DNA]</scope>
    <source>
        <strain evidence="1">DSM 16299</strain>
    </source>
</reference>